<feature type="domain" description="Flavodoxin-like fold" evidence="3">
    <location>
        <begin position="1"/>
        <end position="208"/>
    </location>
</feature>
<dbReference type="PANTHER" id="PTHR10204">
    <property type="entry name" value="NAD P H OXIDOREDUCTASE-RELATED"/>
    <property type="match status" value="1"/>
</dbReference>
<dbReference type="SUPFAM" id="SSF52218">
    <property type="entry name" value="Flavoproteins"/>
    <property type="match status" value="1"/>
</dbReference>
<dbReference type="Pfam" id="PF02525">
    <property type="entry name" value="Flavodoxin_2"/>
    <property type="match status" value="1"/>
</dbReference>
<reference evidence="4 5" key="1">
    <citation type="submission" date="2019-02" db="EMBL/GenBank/DDBJ databases">
        <title>Aquabacterium sp. strain KMB7.</title>
        <authorList>
            <person name="Chen W.-M."/>
        </authorList>
    </citation>
    <scope>NUCLEOTIDE SEQUENCE [LARGE SCALE GENOMIC DNA]</scope>
    <source>
        <strain evidence="4 5">KMB7</strain>
    </source>
</reference>
<dbReference type="Gene3D" id="3.40.50.360">
    <property type="match status" value="1"/>
</dbReference>
<gene>
    <name evidence="4" type="ORF">EYS42_12970</name>
</gene>
<keyword evidence="5" id="KW-1185">Reference proteome</keyword>
<name>A0A4Q9H1N6_9BURK</name>
<comment type="similarity">
    <text evidence="1">Belongs to the NAD(P)H dehydrogenase (quinone) family.</text>
</comment>
<dbReference type="OrthoDB" id="9798454at2"/>
<sequence>MNLLIVHAHHEPQSFVTSMKDLTVRHFEAAGWSVQVSDLYAMDFNPVASPADFGARQNPDYLTYALEQRHNWNGKTLAPDIVAEVEKVQWADLIIFSFPVYWYSLPAILKGWVDRVFISGVCYGGTRIYDKGGLKGKRAMLATSLGGQTHMFGPGAIHGELDTLLKPIHQGMLGYVGLTVLPPFVAYHVPYLKAPEREAIMAQYQAHLNQIDSLQPLRMPSLADYDATMHPLKPVG</sequence>
<dbReference type="InterPro" id="IPR051545">
    <property type="entry name" value="NAD(P)H_dehydrogenase_qn"/>
</dbReference>
<accession>A0A4Q9H1N6</accession>
<dbReference type="EMBL" id="SIXI01000005">
    <property type="protein sequence ID" value="TBO29316.1"/>
    <property type="molecule type" value="Genomic_DNA"/>
</dbReference>
<dbReference type="PANTHER" id="PTHR10204:SF34">
    <property type="entry name" value="NAD(P)H DEHYDROGENASE [QUINONE] 1 ISOFORM 1"/>
    <property type="match status" value="1"/>
</dbReference>
<dbReference type="InterPro" id="IPR003680">
    <property type="entry name" value="Flavodoxin_fold"/>
</dbReference>
<dbReference type="GO" id="GO:0003955">
    <property type="term" value="F:NAD(P)H dehydrogenase (quinone) activity"/>
    <property type="evidence" value="ECO:0007669"/>
    <property type="project" value="TreeGrafter"/>
</dbReference>
<organism evidence="4 5">
    <name type="scientific">Aquabacterium lacunae</name>
    <dbReference type="NCBI Taxonomy" id="2528630"/>
    <lineage>
        <taxon>Bacteria</taxon>
        <taxon>Pseudomonadati</taxon>
        <taxon>Pseudomonadota</taxon>
        <taxon>Betaproteobacteria</taxon>
        <taxon>Burkholderiales</taxon>
        <taxon>Aquabacterium</taxon>
    </lineage>
</organism>
<evidence type="ECO:0000313" key="5">
    <source>
        <dbReference type="Proteomes" id="UP000292120"/>
    </source>
</evidence>
<evidence type="ECO:0000256" key="1">
    <source>
        <dbReference type="ARBA" id="ARBA00006252"/>
    </source>
</evidence>
<protein>
    <submittedName>
        <fullName evidence="4">Flavodoxin family protein</fullName>
    </submittedName>
</protein>
<dbReference type="InterPro" id="IPR029039">
    <property type="entry name" value="Flavoprotein-like_sf"/>
</dbReference>
<dbReference type="RefSeq" id="WP_130968611.1">
    <property type="nucleotide sequence ID" value="NZ_SIXI01000005.1"/>
</dbReference>
<proteinExistence type="inferred from homology"/>
<dbReference type="Proteomes" id="UP000292120">
    <property type="component" value="Unassembled WGS sequence"/>
</dbReference>
<evidence type="ECO:0000313" key="4">
    <source>
        <dbReference type="EMBL" id="TBO29316.1"/>
    </source>
</evidence>
<dbReference type="GO" id="GO:0005829">
    <property type="term" value="C:cytosol"/>
    <property type="evidence" value="ECO:0007669"/>
    <property type="project" value="TreeGrafter"/>
</dbReference>
<evidence type="ECO:0000256" key="2">
    <source>
        <dbReference type="ARBA" id="ARBA00023002"/>
    </source>
</evidence>
<keyword evidence="2" id="KW-0560">Oxidoreductase</keyword>
<dbReference type="AlphaFoldDB" id="A0A4Q9H1N6"/>
<evidence type="ECO:0000259" key="3">
    <source>
        <dbReference type="Pfam" id="PF02525"/>
    </source>
</evidence>
<comment type="caution">
    <text evidence="4">The sequence shown here is derived from an EMBL/GenBank/DDBJ whole genome shotgun (WGS) entry which is preliminary data.</text>
</comment>